<sequence length="34" mass="4104">MDVTTNPHDRFGKTIWLEGEKAGESRFFRFWSKE</sequence>
<dbReference type="AlphaFoldDB" id="A0A7W7KRD3"/>
<comment type="caution">
    <text evidence="1">The sequence shown here is derived from an EMBL/GenBank/DDBJ whole genome shotgun (WGS) entry which is preliminary data.</text>
</comment>
<evidence type="ECO:0000313" key="2">
    <source>
        <dbReference type="Proteomes" id="UP000566995"/>
    </source>
</evidence>
<proteinExistence type="predicted"/>
<protein>
    <submittedName>
        <fullName evidence="1">Uncharacterized protein</fullName>
    </submittedName>
</protein>
<dbReference type="Proteomes" id="UP000566995">
    <property type="component" value="Unassembled WGS sequence"/>
</dbReference>
<gene>
    <name evidence="1" type="ORF">HNP46_006479</name>
</gene>
<dbReference type="EMBL" id="JACHLI010000043">
    <property type="protein sequence ID" value="MBB4867565.1"/>
    <property type="molecule type" value="Genomic_DNA"/>
</dbReference>
<evidence type="ECO:0000313" key="1">
    <source>
        <dbReference type="EMBL" id="MBB4867565.1"/>
    </source>
</evidence>
<name>A0A7W7KRD3_PSENT</name>
<organism evidence="1 2">
    <name type="scientific">Pseudomonas nitroreducens</name>
    <dbReference type="NCBI Taxonomy" id="46680"/>
    <lineage>
        <taxon>Bacteria</taxon>
        <taxon>Pseudomonadati</taxon>
        <taxon>Pseudomonadota</taxon>
        <taxon>Gammaproteobacteria</taxon>
        <taxon>Pseudomonadales</taxon>
        <taxon>Pseudomonadaceae</taxon>
        <taxon>Pseudomonas</taxon>
    </lineage>
</organism>
<reference evidence="1 2" key="1">
    <citation type="submission" date="2020-08" db="EMBL/GenBank/DDBJ databases">
        <title>Functional genomics of gut bacteria from endangered species of beetles.</title>
        <authorList>
            <person name="Carlos-Shanley C."/>
        </authorList>
    </citation>
    <scope>NUCLEOTIDE SEQUENCE [LARGE SCALE GENOMIC DNA]</scope>
    <source>
        <strain evidence="1 2">S00179</strain>
    </source>
</reference>
<accession>A0A7W7KRD3</accession>